<name>A0A1F7W883_9BACT</name>
<dbReference type="Proteomes" id="UP000176501">
    <property type="component" value="Unassembled WGS sequence"/>
</dbReference>
<dbReference type="AlphaFoldDB" id="A0A1F7W883"/>
<dbReference type="EMBL" id="MGFE01000020">
    <property type="protein sequence ID" value="OGL98427.1"/>
    <property type="molecule type" value="Genomic_DNA"/>
</dbReference>
<accession>A0A1F7W883</accession>
<organism evidence="1 2">
    <name type="scientific">Candidatus Uhrbacteria bacterium RIFOXYB2_FULL_57_15</name>
    <dbReference type="NCBI Taxonomy" id="1802422"/>
    <lineage>
        <taxon>Bacteria</taxon>
        <taxon>Candidatus Uhriibacteriota</taxon>
    </lineage>
</organism>
<reference evidence="1 2" key="1">
    <citation type="journal article" date="2016" name="Nat. Commun.">
        <title>Thousands of microbial genomes shed light on interconnected biogeochemical processes in an aquifer system.</title>
        <authorList>
            <person name="Anantharaman K."/>
            <person name="Brown C.T."/>
            <person name="Hug L.A."/>
            <person name="Sharon I."/>
            <person name="Castelle C.J."/>
            <person name="Probst A.J."/>
            <person name="Thomas B.C."/>
            <person name="Singh A."/>
            <person name="Wilkins M.J."/>
            <person name="Karaoz U."/>
            <person name="Brodie E.L."/>
            <person name="Williams K.H."/>
            <person name="Hubbard S.S."/>
            <person name="Banfield J.F."/>
        </authorList>
    </citation>
    <scope>NUCLEOTIDE SEQUENCE [LARGE SCALE GENOMIC DNA]</scope>
</reference>
<gene>
    <name evidence="1" type="ORF">A2304_01910</name>
</gene>
<evidence type="ECO:0000313" key="2">
    <source>
        <dbReference type="Proteomes" id="UP000176501"/>
    </source>
</evidence>
<comment type="caution">
    <text evidence="1">The sequence shown here is derived from an EMBL/GenBank/DDBJ whole genome shotgun (WGS) entry which is preliminary data.</text>
</comment>
<protein>
    <submittedName>
        <fullName evidence="1">Uncharacterized protein</fullName>
    </submittedName>
</protein>
<sequence>MKLLERGNRLVRVETLRFEYCDLLRQFFRLGKVCLHVGLILLHEHPVALRAARELLHVLHALLGVLPLCHERLQLPFHFLVLL</sequence>
<proteinExistence type="predicted"/>
<evidence type="ECO:0000313" key="1">
    <source>
        <dbReference type="EMBL" id="OGL98427.1"/>
    </source>
</evidence>